<evidence type="ECO:0000313" key="1">
    <source>
        <dbReference type="EMBL" id="KAL3265307.1"/>
    </source>
</evidence>
<organism evidence="1 2">
    <name type="scientific">Cryptolaemus montrouzieri</name>
    <dbReference type="NCBI Taxonomy" id="559131"/>
    <lineage>
        <taxon>Eukaryota</taxon>
        <taxon>Metazoa</taxon>
        <taxon>Ecdysozoa</taxon>
        <taxon>Arthropoda</taxon>
        <taxon>Hexapoda</taxon>
        <taxon>Insecta</taxon>
        <taxon>Pterygota</taxon>
        <taxon>Neoptera</taxon>
        <taxon>Endopterygota</taxon>
        <taxon>Coleoptera</taxon>
        <taxon>Polyphaga</taxon>
        <taxon>Cucujiformia</taxon>
        <taxon>Coccinelloidea</taxon>
        <taxon>Coccinellidae</taxon>
        <taxon>Scymninae</taxon>
        <taxon>Scymnini</taxon>
        <taxon>Cryptolaemus</taxon>
    </lineage>
</organism>
<dbReference type="EMBL" id="JABFTP020000001">
    <property type="protein sequence ID" value="KAL3265307.1"/>
    <property type="molecule type" value="Genomic_DNA"/>
</dbReference>
<evidence type="ECO:0000313" key="2">
    <source>
        <dbReference type="Proteomes" id="UP001516400"/>
    </source>
</evidence>
<dbReference type="AlphaFoldDB" id="A0ABD2MG20"/>
<name>A0ABD2MG20_9CUCU</name>
<accession>A0ABD2MG20</accession>
<dbReference type="Proteomes" id="UP001516400">
    <property type="component" value="Unassembled WGS sequence"/>
</dbReference>
<comment type="caution">
    <text evidence="1">The sequence shown here is derived from an EMBL/GenBank/DDBJ whole genome shotgun (WGS) entry which is preliminary data.</text>
</comment>
<gene>
    <name evidence="1" type="ORF">HHI36_009516</name>
</gene>
<keyword evidence="2" id="KW-1185">Reference proteome</keyword>
<reference evidence="1 2" key="1">
    <citation type="journal article" date="2021" name="BMC Biol.">
        <title>Horizontally acquired antibacterial genes associated with adaptive radiation of ladybird beetles.</title>
        <authorList>
            <person name="Li H.S."/>
            <person name="Tang X.F."/>
            <person name="Huang Y.H."/>
            <person name="Xu Z.Y."/>
            <person name="Chen M.L."/>
            <person name="Du X.Y."/>
            <person name="Qiu B.Y."/>
            <person name="Chen P.T."/>
            <person name="Zhang W."/>
            <person name="Slipinski A."/>
            <person name="Escalona H.E."/>
            <person name="Waterhouse R.M."/>
            <person name="Zwick A."/>
            <person name="Pang H."/>
        </authorList>
    </citation>
    <scope>NUCLEOTIDE SEQUENCE [LARGE SCALE GENOMIC DNA]</scope>
    <source>
        <strain evidence="1">SYSU2018</strain>
    </source>
</reference>
<protein>
    <submittedName>
        <fullName evidence="1">Uncharacterized protein</fullName>
    </submittedName>
</protein>
<proteinExistence type="predicted"/>
<sequence length="116" mass="13407">MVAHTSSTHLINTKDNADTAMTVKNGDFILVEYYINNKKYRYAGVCSSDFDEEEGDVRVTFLKISNEDGTLFRIDENDMSDVKWEQILTILPVPNIHMKGNRVFYKFPMSVDVFEK</sequence>